<comment type="caution">
    <text evidence="1">The sequence shown here is derived from an EMBL/GenBank/DDBJ whole genome shotgun (WGS) entry which is preliminary data.</text>
</comment>
<accession>A0A6A3M6U8</accession>
<evidence type="ECO:0000313" key="1">
    <source>
        <dbReference type="EMBL" id="KAE9025830.1"/>
    </source>
</evidence>
<sequence>MGGAHKRRVTSRDQIMETTETKWRCERRQIYEKLERSAENGLDRDAVFASRHLFAFDGSGIAVPKQFAFQHEDDAVTVVCAEIPRAAALQWGGITQEVLKALQGEPNCETAAVMDLKDVYVSDQDIMHVTLFYTSHPDDLAPRNVLEELKSERFCREISLLKKLATQFEPVRMVPVKVVLAASGAILLLLQCVQGDDDSIGSGERGGAWAPGTLNTGRRAEFSVDLLRQVARGSFPFVSNKSPSAIIHSTLARVLSPDAFDGAALTRAREVCRRISKRLESAEPDDAESFVVSKLWYVDETHFIRPTGHTITISLGTEAT</sequence>
<dbReference type="Proteomes" id="UP000435112">
    <property type="component" value="Unassembled WGS sequence"/>
</dbReference>
<evidence type="ECO:0000313" key="2">
    <source>
        <dbReference type="Proteomes" id="UP000435112"/>
    </source>
</evidence>
<organism evidence="1 2">
    <name type="scientific">Phytophthora rubi</name>
    <dbReference type="NCBI Taxonomy" id="129364"/>
    <lineage>
        <taxon>Eukaryota</taxon>
        <taxon>Sar</taxon>
        <taxon>Stramenopiles</taxon>
        <taxon>Oomycota</taxon>
        <taxon>Peronosporomycetes</taxon>
        <taxon>Peronosporales</taxon>
        <taxon>Peronosporaceae</taxon>
        <taxon>Phytophthora</taxon>
    </lineage>
</organism>
<dbReference type="AlphaFoldDB" id="A0A6A3M6U8"/>
<name>A0A6A3M6U8_9STRA</name>
<dbReference type="EMBL" id="QXFU01000651">
    <property type="protein sequence ID" value="KAE9025830.1"/>
    <property type="molecule type" value="Genomic_DNA"/>
</dbReference>
<gene>
    <name evidence="1" type="ORF">PR002_g11079</name>
</gene>
<reference evidence="1 2" key="1">
    <citation type="submission" date="2018-09" db="EMBL/GenBank/DDBJ databases">
        <title>Genomic investigation of the strawberry pathogen Phytophthora fragariae indicates pathogenicity is determined by transcriptional variation in three key races.</title>
        <authorList>
            <person name="Adams T.M."/>
            <person name="Armitage A.D."/>
            <person name="Sobczyk M.K."/>
            <person name="Bates H.J."/>
            <person name="Dunwell J.M."/>
            <person name="Nellist C.F."/>
            <person name="Harrison R.J."/>
        </authorList>
    </citation>
    <scope>NUCLEOTIDE SEQUENCE [LARGE SCALE GENOMIC DNA]</scope>
    <source>
        <strain evidence="1 2">SCRP324</strain>
    </source>
</reference>
<proteinExistence type="predicted"/>
<protein>
    <submittedName>
        <fullName evidence="1">Uncharacterized protein</fullName>
    </submittedName>
</protein>
<dbReference type="OrthoDB" id="119121at2759"/>